<gene>
    <name evidence="2" type="ORF">GCM10012280_36700</name>
</gene>
<dbReference type="PROSITE" id="PS50075">
    <property type="entry name" value="CARRIER"/>
    <property type="match status" value="1"/>
</dbReference>
<protein>
    <recommendedName>
        <fullName evidence="1">Carrier domain-containing protein</fullName>
    </recommendedName>
</protein>
<evidence type="ECO:0000259" key="1">
    <source>
        <dbReference type="PROSITE" id="PS50075"/>
    </source>
</evidence>
<keyword evidence="3" id="KW-1185">Reference proteome</keyword>
<organism evidence="2 3">
    <name type="scientific">Wenjunlia tyrosinilytica</name>
    <dbReference type="NCBI Taxonomy" id="1544741"/>
    <lineage>
        <taxon>Bacteria</taxon>
        <taxon>Bacillati</taxon>
        <taxon>Actinomycetota</taxon>
        <taxon>Actinomycetes</taxon>
        <taxon>Kitasatosporales</taxon>
        <taxon>Streptomycetaceae</taxon>
        <taxon>Wenjunlia</taxon>
    </lineage>
</organism>
<reference evidence="2" key="1">
    <citation type="journal article" date="2014" name="Int. J. Syst. Evol. Microbiol.">
        <title>Complete genome sequence of Corynebacterium casei LMG S-19264T (=DSM 44701T), isolated from a smear-ripened cheese.</title>
        <authorList>
            <consortium name="US DOE Joint Genome Institute (JGI-PGF)"/>
            <person name="Walter F."/>
            <person name="Albersmeier A."/>
            <person name="Kalinowski J."/>
            <person name="Ruckert C."/>
        </authorList>
    </citation>
    <scope>NUCLEOTIDE SEQUENCE</scope>
    <source>
        <strain evidence="2">CGMCC 4.7201</strain>
    </source>
</reference>
<comment type="caution">
    <text evidence="2">The sequence shown here is derived from an EMBL/GenBank/DDBJ whole genome shotgun (WGS) entry which is preliminary data.</text>
</comment>
<dbReference type="SUPFAM" id="SSF47336">
    <property type="entry name" value="ACP-like"/>
    <property type="match status" value="1"/>
</dbReference>
<evidence type="ECO:0000313" key="2">
    <source>
        <dbReference type="EMBL" id="GGO90663.1"/>
    </source>
</evidence>
<dbReference type="Pfam" id="PF00550">
    <property type="entry name" value="PP-binding"/>
    <property type="match status" value="1"/>
</dbReference>
<dbReference type="InterPro" id="IPR009081">
    <property type="entry name" value="PP-bd_ACP"/>
</dbReference>
<sequence length="84" mass="8997">MSDVYNHLVQLMTAEFGFEADEIKPDDTFNELELDSLALVELAMAASADLGVAIGDEDLSPDDTVERAAKLIEGKLAEVKGVNA</sequence>
<reference evidence="2" key="2">
    <citation type="submission" date="2020-09" db="EMBL/GenBank/DDBJ databases">
        <authorList>
            <person name="Sun Q."/>
            <person name="Zhou Y."/>
        </authorList>
    </citation>
    <scope>NUCLEOTIDE SEQUENCE</scope>
    <source>
        <strain evidence="2">CGMCC 4.7201</strain>
    </source>
</reference>
<proteinExistence type="predicted"/>
<dbReference type="RefSeq" id="WP_189132796.1">
    <property type="nucleotide sequence ID" value="NZ_BMMS01000015.1"/>
</dbReference>
<dbReference type="EMBL" id="BMMS01000015">
    <property type="protein sequence ID" value="GGO90663.1"/>
    <property type="molecule type" value="Genomic_DNA"/>
</dbReference>
<dbReference type="InterPro" id="IPR036736">
    <property type="entry name" value="ACP-like_sf"/>
</dbReference>
<dbReference type="Gene3D" id="1.10.1200.10">
    <property type="entry name" value="ACP-like"/>
    <property type="match status" value="1"/>
</dbReference>
<dbReference type="Proteomes" id="UP000641932">
    <property type="component" value="Unassembled WGS sequence"/>
</dbReference>
<name>A0A917ZSN2_9ACTN</name>
<evidence type="ECO:0000313" key="3">
    <source>
        <dbReference type="Proteomes" id="UP000641932"/>
    </source>
</evidence>
<feature type="domain" description="Carrier" evidence="1">
    <location>
        <begin position="1"/>
        <end position="76"/>
    </location>
</feature>
<dbReference type="AlphaFoldDB" id="A0A917ZSN2"/>
<accession>A0A917ZSN2</accession>